<dbReference type="SUPFAM" id="SSF47090">
    <property type="entry name" value="PGBD-like"/>
    <property type="match status" value="1"/>
</dbReference>
<dbReference type="InterPro" id="IPR002477">
    <property type="entry name" value="Peptidoglycan-bd-like"/>
</dbReference>
<feature type="domain" description="Peptidoglycan binding-like" evidence="1">
    <location>
        <begin position="110"/>
        <end position="157"/>
    </location>
</feature>
<organism evidence="2 3">
    <name type="scientific">Paractinoplanes toevensis</name>
    <dbReference type="NCBI Taxonomy" id="571911"/>
    <lineage>
        <taxon>Bacteria</taxon>
        <taxon>Bacillati</taxon>
        <taxon>Actinomycetota</taxon>
        <taxon>Actinomycetes</taxon>
        <taxon>Micromonosporales</taxon>
        <taxon>Micromonosporaceae</taxon>
        <taxon>Paractinoplanes</taxon>
    </lineage>
</organism>
<name>A0A919T4I6_9ACTN</name>
<comment type="caution">
    <text evidence="2">The sequence shown here is derived from an EMBL/GenBank/DDBJ whole genome shotgun (WGS) entry which is preliminary data.</text>
</comment>
<dbReference type="EMBL" id="BOQN01000011">
    <property type="protein sequence ID" value="GIM89214.1"/>
    <property type="molecule type" value="Genomic_DNA"/>
</dbReference>
<dbReference type="InterPro" id="IPR036365">
    <property type="entry name" value="PGBD-like_sf"/>
</dbReference>
<evidence type="ECO:0000313" key="3">
    <source>
        <dbReference type="Proteomes" id="UP000677082"/>
    </source>
</evidence>
<dbReference type="AlphaFoldDB" id="A0A919T4I6"/>
<proteinExistence type="predicted"/>
<dbReference type="Pfam" id="PF01471">
    <property type="entry name" value="PG_binding_1"/>
    <property type="match status" value="1"/>
</dbReference>
<protein>
    <submittedName>
        <fullName evidence="2">Peptidoglycan-binding protein</fullName>
    </submittedName>
</protein>
<sequence length="318" mass="32202">MPAVTVCLGAGLCGCRDAGPASVAPTAAPATTTVERRTLTRGEKVGGTLGFGPAFPVPAAPGGGGLITWLPAEGAVVERGDTVYRVDQVRVPLLYGSIPAYRTLSAGSEGDDVEQLERNLAALGYTGFTVDDDYTAATADAVRRWQKDLGRGRTGVVRAGDAVVAAGARRVAAVTGLPGTAAAGILLRWTGTTRVVDVDLDLDYADLVKPGAAATVELPDGSTVPARVTRIGAPAAKTLPVELSVPEGKNLGKVSVTITTETRRDVLAVPVNALVARPGGGYAVVAGTGTLPVTTGMFADGYVEVSGVSEGLTVGVPR</sequence>
<reference evidence="2 3" key="1">
    <citation type="submission" date="2021-03" db="EMBL/GenBank/DDBJ databases">
        <title>Whole genome shotgun sequence of Actinoplanes toevensis NBRC 105298.</title>
        <authorList>
            <person name="Komaki H."/>
            <person name="Tamura T."/>
        </authorList>
    </citation>
    <scope>NUCLEOTIDE SEQUENCE [LARGE SCALE GENOMIC DNA]</scope>
    <source>
        <strain evidence="2 3">NBRC 105298</strain>
    </source>
</reference>
<dbReference type="InterPro" id="IPR036366">
    <property type="entry name" value="PGBDSf"/>
</dbReference>
<keyword evidence="3" id="KW-1185">Reference proteome</keyword>
<dbReference type="Proteomes" id="UP000677082">
    <property type="component" value="Unassembled WGS sequence"/>
</dbReference>
<evidence type="ECO:0000313" key="2">
    <source>
        <dbReference type="EMBL" id="GIM89214.1"/>
    </source>
</evidence>
<accession>A0A919T4I6</accession>
<gene>
    <name evidence="2" type="ORF">Ato02nite_010070</name>
</gene>
<dbReference type="Gene3D" id="2.40.420.20">
    <property type="match status" value="1"/>
</dbReference>
<evidence type="ECO:0000259" key="1">
    <source>
        <dbReference type="Pfam" id="PF01471"/>
    </source>
</evidence>
<dbReference type="Gene3D" id="1.10.101.10">
    <property type="entry name" value="PGBD-like superfamily/PGBD"/>
    <property type="match status" value="1"/>
</dbReference>